<dbReference type="EMBL" id="GDJX01023493">
    <property type="protein sequence ID" value="JAT44443.1"/>
    <property type="molecule type" value="Transcribed_RNA"/>
</dbReference>
<keyword evidence="3" id="KW-0677">Repeat</keyword>
<dbReference type="GO" id="GO:0000433">
    <property type="term" value="P:carbon catabolite repression of transcription from RNA polymerase II promoter by glucose"/>
    <property type="evidence" value="ECO:0007669"/>
    <property type="project" value="TreeGrafter"/>
</dbReference>
<keyword evidence="6" id="KW-0805">Transcription regulation</keyword>
<protein>
    <submittedName>
        <fullName evidence="13">Putative DNA-binding protein creA</fullName>
    </submittedName>
</protein>
<evidence type="ECO:0000259" key="12">
    <source>
        <dbReference type="PROSITE" id="PS50157"/>
    </source>
</evidence>
<feature type="compositionally biased region" description="Low complexity" evidence="11">
    <location>
        <begin position="190"/>
        <end position="201"/>
    </location>
</feature>
<keyword evidence="7 13" id="KW-0238">DNA-binding</keyword>
<feature type="compositionally biased region" description="Polar residues" evidence="11">
    <location>
        <begin position="202"/>
        <end position="219"/>
    </location>
</feature>
<dbReference type="Gene3D" id="3.30.160.60">
    <property type="entry name" value="Classic Zinc Finger"/>
    <property type="match status" value="3"/>
</dbReference>
<dbReference type="PROSITE" id="PS00028">
    <property type="entry name" value="ZINC_FINGER_C2H2_1"/>
    <property type="match status" value="2"/>
</dbReference>
<dbReference type="FunFam" id="3.30.160.60:FF:000045">
    <property type="entry name" value="ZFP69 zinc finger protein B"/>
    <property type="match status" value="1"/>
</dbReference>
<evidence type="ECO:0000256" key="6">
    <source>
        <dbReference type="ARBA" id="ARBA00023015"/>
    </source>
</evidence>
<evidence type="ECO:0000256" key="1">
    <source>
        <dbReference type="ARBA" id="ARBA00004123"/>
    </source>
</evidence>
<evidence type="ECO:0000313" key="13">
    <source>
        <dbReference type="EMBL" id="JAT44443.1"/>
    </source>
</evidence>
<feature type="domain" description="C2H2-type" evidence="12">
    <location>
        <begin position="40"/>
        <end position="67"/>
    </location>
</feature>
<dbReference type="AlphaFoldDB" id="A0A1D1XPX5"/>
<sequence>MSHELVKIINKPENMVASNNDKGGDPNRSPGAKTRNPKTHRCNVCLRDFNRLEHLNRHIRTHTGEKPHKCTWNGCEKRFSRSDELTRHKRTHDNAFKKRDHRSKRMIALSFKNLTALYIRDQHEGTPPSSRTITTYIFTESTTSHPNSSWQKPFNCPISGCTKSFTRHGHLSRHVQSCQSKRNRKETEKSVLPLSPVSCSSGDTTDAEATTSSPHQKSSTLKESDPVIINPTPRRPYPKLQTMECSMRSYPTVQTITAQPWTNPSAMTHNSISDIVECHKKDASTRTLPPPIQSDVYNSAETPRLPSPFIF</sequence>
<dbReference type="FunFam" id="3.30.160.60:FF:000018">
    <property type="entry name" value="Krueppel-like factor 15"/>
    <property type="match status" value="1"/>
</dbReference>
<dbReference type="GO" id="GO:0008270">
    <property type="term" value="F:zinc ion binding"/>
    <property type="evidence" value="ECO:0007669"/>
    <property type="project" value="UniProtKB-KW"/>
</dbReference>
<organism evidence="13">
    <name type="scientific">Anthurium amnicola</name>
    <dbReference type="NCBI Taxonomy" id="1678845"/>
    <lineage>
        <taxon>Eukaryota</taxon>
        <taxon>Viridiplantae</taxon>
        <taxon>Streptophyta</taxon>
        <taxon>Embryophyta</taxon>
        <taxon>Tracheophyta</taxon>
        <taxon>Spermatophyta</taxon>
        <taxon>Magnoliopsida</taxon>
        <taxon>Liliopsida</taxon>
        <taxon>Araceae</taxon>
        <taxon>Pothoideae</taxon>
        <taxon>Potheae</taxon>
        <taxon>Anthurium</taxon>
    </lineage>
</organism>
<evidence type="ECO:0000256" key="7">
    <source>
        <dbReference type="ARBA" id="ARBA00023125"/>
    </source>
</evidence>
<evidence type="ECO:0000256" key="9">
    <source>
        <dbReference type="ARBA" id="ARBA00023242"/>
    </source>
</evidence>
<keyword evidence="2" id="KW-0479">Metal-binding</keyword>
<evidence type="ECO:0000256" key="2">
    <source>
        <dbReference type="ARBA" id="ARBA00022723"/>
    </source>
</evidence>
<dbReference type="Pfam" id="PF00096">
    <property type="entry name" value="zf-C2H2"/>
    <property type="match status" value="3"/>
</dbReference>
<dbReference type="PANTHER" id="PTHR47428:SF1">
    <property type="entry name" value="REGULATORY PROTEIN MIG1-RELATED"/>
    <property type="match status" value="1"/>
</dbReference>
<evidence type="ECO:0000256" key="10">
    <source>
        <dbReference type="PROSITE-ProRule" id="PRU00042"/>
    </source>
</evidence>
<feature type="domain" description="C2H2-type" evidence="12">
    <location>
        <begin position="154"/>
        <end position="183"/>
    </location>
</feature>
<dbReference type="InterPro" id="IPR036236">
    <property type="entry name" value="Znf_C2H2_sf"/>
</dbReference>
<name>A0A1D1XPX5_9ARAE</name>
<dbReference type="InterPro" id="IPR051007">
    <property type="entry name" value="creA/MIG_C2H2-ZnF"/>
</dbReference>
<evidence type="ECO:0000256" key="4">
    <source>
        <dbReference type="ARBA" id="ARBA00022771"/>
    </source>
</evidence>
<gene>
    <name evidence="13" type="primary">creA_0</name>
    <name evidence="13" type="ORF">g.53814</name>
</gene>
<dbReference type="GO" id="GO:0000978">
    <property type="term" value="F:RNA polymerase II cis-regulatory region sequence-specific DNA binding"/>
    <property type="evidence" value="ECO:0007669"/>
    <property type="project" value="TreeGrafter"/>
</dbReference>
<keyword evidence="9" id="KW-0539">Nucleus</keyword>
<evidence type="ECO:0000256" key="5">
    <source>
        <dbReference type="ARBA" id="ARBA00022833"/>
    </source>
</evidence>
<dbReference type="PROSITE" id="PS50157">
    <property type="entry name" value="ZINC_FINGER_C2H2_2"/>
    <property type="match status" value="3"/>
</dbReference>
<dbReference type="GO" id="GO:0005737">
    <property type="term" value="C:cytoplasm"/>
    <property type="evidence" value="ECO:0007669"/>
    <property type="project" value="TreeGrafter"/>
</dbReference>
<evidence type="ECO:0000256" key="8">
    <source>
        <dbReference type="ARBA" id="ARBA00023163"/>
    </source>
</evidence>
<keyword evidence="8" id="KW-0804">Transcription</keyword>
<reference evidence="13" key="1">
    <citation type="submission" date="2015-07" db="EMBL/GenBank/DDBJ databases">
        <title>Transcriptome Assembly of Anthurium amnicola.</title>
        <authorList>
            <person name="Suzuki J."/>
        </authorList>
    </citation>
    <scope>NUCLEOTIDE SEQUENCE</scope>
</reference>
<dbReference type="SUPFAM" id="SSF57667">
    <property type="entry name" value="beta-beta-alpha zinc fingers"/>
    <property type="match status" value="2"/>
</dbReference>
<comment type="subcellular location">
    <subcellularLocation>
        <location evidence="1">Nucleus</location>
    </subcellularLocation>
</comment>
<evidence type="ECO:0000256" key="11">
    <source>
        <dbReference type="SAM" id="MobiDB-lite"/>
    </source>
</evidence>
<dbReference type="PANTHER" id="PTHR47428">
    <property type="entry name" value="REGULATORY PROTEIN MIG1-RELATED"/>
    <property type="match status" value="1"/>
</dbReference>
<dbReference type="GO" id="GO:0005634">
    <property type="term" value="C:nucleus"/>
    <property type="evidence" value="ECO:0007669"/>
    <property type="project" value="UniProtKB-SubCell"/>
</dbReference>
<feature type="region of interest" description="Disordered" evidence="11">
    <location>
        <begin position="1"/>
        <end position="39"/>
    </location>
</feature>
<dbReference type="InterPro" id="IPR013087">
    <property type="entry name" value="Znf_C2H2_type"/>
</dbReference>
<feature type="region of interest" description="Disordered" evidence="11">
    <location>
        <begin position="172"/>
        <end position="238"/>
    </location>
</feature>
<accession>A0A1D1XPX5</accession>
<dbReference type="SMART" id="SM00355">
    <property type="entry name" value="ZnF_C2H2"/>
    <property type="match status" value="3"/>
</dbReference>
<evidence type="ECO:0000256" key="3">
    <source>
        <dbReference type="ARBA" id="ARBA00022737"/>
    </source>
</evidence>
<keyword evidence="5" id="KW-0862">Zinc</keyword>
<proteinExistence type="predicted"/>
<feature type="domain" description="C2H2-type" evidence="12">
    <location>
        <begin position="68"/>
        <end position="97"/>
    </location>
</feature>
<keyword evidence="4 10" id="KW-0863">Zinc-finger</keyword>